<dbReference type="EMBL" id="FNUV01000004">
    <property type="protein sequence ID" value="SEF83362.1"/>
    <property type="molecule type" value="Genomic_DNA"/>
</dbReference>
<name>A0A1H5V7H6_XYLRU</name>
<dbReference type="Proteomes" id="UP000236735">
    <property type="component" value="Unassembled WGS sequence"/>
</dbReference>
<proteinExistence type="predicted"/>
<feature type="transmembrane region" description="Helical" evidence="1">
    <location>
        <begin position="122"/>
        <end position="145"/>
    </location>
</feature>
<feature type="transmembrane region" description="Helical" evidence="1">
    <location>
        <begin position="18"/>
        <end position="34"/>
    </location>
</feature>
<keyword evidence="1" id="KW-1133">Transmembrane helix</keyword>
<keyword evidence="1" id="KW-0472">Membrane</keyword>
<dbReference type="Pfam" id="PF14897">
    <property type="entry name" value="EpsG"/>
    <property type="match status" value="1"/>
</dbReference>
<reference evidence="2 3" key="1">
    <citation type="submission" date="2016-10" db="EMBL/GenBank/DDBJ databases">
        <authorList>
            <person name="de Groot N.N."/>
        </authorList>
    </citation>
    <scope>NUCLEOTIDE SEQUENCE [LARGE SCALE GENOMIC DNA]</scope>
    <source>
        <strain evidence="2 3">AR32</strain>
    </source>
</reference>
<feature type="transmembrane region" description="Helical" evidence="1">
    <location>
        <begin position="268"/>
        <end position="286"/>
    </location>
</feature>
<dbReference type="InterPro" id="IPR049458">
    <property type="entry name" value="EpsG-like"/>
</dbReference>
<evidence type="ECO:0000256" key="1">
    <source>
        <dbReference type="SAM" id="Phobius"/>
    </source>
</evidence>
<feature type="transmembrane region" description="Helical" evidence="1">
    <location>
        <begin position="96"/>
        <end position="115"/>
    </location>
</feature>
<organism evidence="2 3">
    <name type="scientific">Xylanibacter ruminicola</name>
    <name type="common">Prevotella ruminicola</name>
    <dbReference type="NCBI Taxonomy" id="839"/>
    <lineage>
        <taxon>Bacteria</taxon>
        <taxon>Pseudomonadati</taxon>
        <taxon>Bacteroidota</taxon>
        <taxon>Bacteroidia</taxon>
        <taxon>Bacteroidales</taxon>
        <taxon>Prevotellaceae</taxon>
        <taxon>Xylanibacter</taxon>
    </lineage>
</organism>
<evidence type="ECO:0000313" key="2">
    <source>
        <dbReference type="EMBL" id="SEF83362.1"/>
    </source>
</evidence>
<keyword evidence="1" id="KW-0812">Transmembrane</keyword>
<accession>A0A1H5V7H6</accession>
<dbReference type="AlphaFoldDB" id="A0A1H5V7H6"/>
<sequence length="336" mass="39835">MTMEQTYKKKQIQDRRRILLIFIISLIAIFQSGMRDLKNLPDENDTPNYQTKYEELRNAPLSSVMSDFSIISTDYSERDTGYEVFMKLTQYIYKDFRFFMFLTAILFFLSFDRLIYKYVKSYLGIILVFMIYFAIFTNIVNSFMRQAITLSITLFAVKYIIKRNWMFYYGLMLIALSIHSSAIAAFPFYFLPWFSKSKKWLFLSLVASPILILFFQKLMSYFLEGSVYEVYVEEEMVNPVNYMALVVSIVILALLFYKHVRLIEDYELLISAAIGTMIFLPVVFMGNTFLRISYYYVLILLLLLPNIIDHIKIPPILKLTAYSFLISFFIFLMYKT</sequence>
<feature type="transmembrane region" description="Helical" evidence="1">
    <location>
        <begin position="315"/>
        <end position="334"/>
    </location>
</feature>
<feature type="transmembrane region" description="Helical" evidence="1">
    <location>
        <begin position="200"/>
        <end position="219"/>
    </location>
</feature>
<feature type="transmembrane region" description="Helical" evidence="1">
    <location>
        <begin position="165"/>
        <end position="188"/>
    </location>
</feature>
<feature type="transmembrane region" description="Helical" evidence="1">
    <location>
        <begin position="292"/>
        <end position="308"/>
    </location>
</feature>
<feature type="transmembrane region" description="Helical" evidence="1">
    <location>
        <begin position="239"/>
        <end position="256"/>
    </location>
</feature>
<gene>
    <name evidence="2" type="ORF">SAMN05216354_1798</name>
</gene>
<evidence type="ECO:0000313" key="3">
    <source>
        <dbReference type="Proteomes" id="UP000236735"/>
    </source>
</evidence>
<protein>
    <submittedName>
        <fullName evidence="2">EpsG family protein</fullName>
    </submittedName>
</protein>